<accession>A0AA42B3K1</accession>
<dbReference type="AlphaFoldDB" id="A0AA42B3K1"/>
<evidence type="ECO:0000313" key="9">
    <source>
        <dbReference type="Proteomes" id="UP001177140"/>
    </source>
</evidence>
<dbReference type="PANTHER" id="PTHR10361:SF28">
    <property type="entry name" value="P3 PROTEIN-RELATED"/>
    <property type="match status" value="1"/>
</dbReference>
<evidence type="ECO:0000256" key="4">
    <source>
        <dbReference type="ARBA" id="ARBA00022692"/>
    </source>
</evidence>
<feature type="transmembrane region" description="Helical" evidence="7">
    <location>
        <begin position="137"/>
        <end position="156"/>
    </location>
</feature>
<dbReference type="Proteomes" id="UP001177140">
    <property type="component" value="Unassembled WGS sequence"/>
</dbReference>
<feature type="transmembrane region" description="Helical" evidence="7">
    <location>
        <begin position="103"/>
        <end position="125"/>
    </location>
</feature>
<feature type="transmembrane region" description="Helical" evidence="7">
    <location>
        <begin position="257"/>
        <end position="279"/>
    </location>
</feature>
<dbReference type="EMBL" id="JAJJMA010324321">
    <property type="protein sequence ID" value="MCL7050158.1"/>
    <property type="molecule type" value="Genomic_DNA"/>
</dbReference>
<comment type="subcellular location">
    <subcellularLocation>
        <location evidence="2">Membrane</location>
        <topology evidence="2">Multi-pass membrane protein</topology>
    </subcellularLocation>
    <subcellularLocation>
        <location evidence="1">Plastid</location>
        <location evidence="1">Chloroplast envelope</location>
    </subcellularLocation>
</comment>
<dbReference type="Pfam" id="PF01758">
    <property type="entry name" value="SBF"/>
    <property type="match status" value="1"/>
</dbReference>
<keyword evidence="6 7" id="KW-0472">Membrane</keyword>
<dbReference type="GO" id="GO:0009941">
    <property type="term" value="C:chloroplast envelope"/>
    <property type="evidence" value="ECO:0007669"/>
    <property type="project" value="UniProtKB-SubCell"/>
</dbReference>
<feature type="transmembrane region" description="Helical" evidence="7">
    <location>
        <begin position="168"/>
        <end position="189"/>
    </location>
</feature>
<dbReference type="GO" id="GO:0016020">
    <property type="term" value="C:membrane"/>
    <property type="evidence" value="ECO:0007669"/>
    <property type="project" value="UniProtKB-SubCell"/>
</dbReference>
<evidence type="ECO:0000256" key="5">
    <source>
        <dbReference type="ARBA" id="ARBA00022989"/>
    </source>
</evidence>
<organism evidence="8 9">
    <name type="scientific">Papaver nudicaule</name>
    <name type="common">Iceland poppy</name>
    <dbReference type="NCBI Taxonomy" id="74823"/>
    <lineage>
        <taxon>Eukaryota</taxon>
        <taxon>Viridiplantae</taxon>
        <taxon>Streptophyta</taxon>
        <taxon>Embryophyta</taxon>
        <taxon>Tracheophyta</taxon>
        <taxon>Spermatophyta</taxon>
        <taxon>Magnoliopsida</taxon>
        <taxon>Ranunculales</taxon>
        <taxon>Papaveraceae</taxon>
        <taxon>Papaveroideae</taxon>
        <taxon>Papaver</taxon>
    </lineage>
</organism>
<dbReference type="PANTHER" id="PTHR10361">
    <property type="entry name" value="SODIUM-BILE ACID COTRANSPORTER"/>
    <property type="match status" value="1"/>
</dbReference>
<evidence type="ECO:0000256" key="2">
    <source>
        <dbReference type="ARBA" id="ARBA00004141"/>
    </source>
</evidence>
<dbReference type="InterPro" id="IPR038770">
    <property type="entry name" value="Na+/solute_symporter_sf"/>
</dbReference>
<comment type="similarity">
    <text evidence="3">Belongs to the bile acid:sodium symporter (BASS) (TC 2.A.28) family.</text>
</comment>
<dbReference type="InterPro" id="IPR004710">
    <property type="entry name" value="Bilac:Na_transpt"/>
</dbReference>
<reference evidence="8" key="1">
    <citation type="submission" date="2022-03" db="EMBL/GenBank/DDBJ databases">
        <title>A functionally conserved STORR gene fusion in Papaver species that diverged 16.8 million years ago.</title>
        <authorList>
            <person name="Catania T."/>
        </authorList>
    </citation>
    <scope>NUCLEOTIDE SEQUENCE</scope>
    <source>
        <strain evidence="8">S-191538</strain>
    </source>
</reference>
<keyword evidence="4 7" id="KW-0812">Transmembrane</keyword>
<evidence type="ECO:0000256" key="1">
    <source>
        <dbReference type="ARBA" id="ARBA00004119"/>
    </source>
</evidence>
<feature type="transmembrane region" description="Helical" evidence="7">
    <location>
        <begin position="322"/>
        <end position="341"/>
    </location>
</feature>
<evidence type="ECO:0000256" key="7">
    <source>
        <dbReference type="SAM" id="Phobius"/>
    </source>
</evidence>
<dbReference type="InterPro" id="IPR002657">
    <property type="entry name" value="BilAc:Na_symport/Acr3"/>
</dbReference>
<name>A0AA42B3K1_PAPNU</name>
<evidence type="ECO:0000313" key="8">
    <source>
        <dbReference type="EMBL" id="MCL7050158.1"/>
    </source>
</evidence>
<evidence type="ECO:0000256" key="6">
    <source>
        <dbReference type="ARBA" id="ARBA00023136"/>
    </source>
</evidence>
<evidence type="ECO:0000256" key="3">
    <source>
        <dbReference type="ARBA" id="ARBA00006528"/>
    </source>
</evidence>
<sequence>MQSSCLYHGGWSLTRRVQVKPDTQTFSSSSNLITKCSSFPQTLPITAPLFLSTSLIPTTRITTRSPNSLSPILSPQSSNSAITTSTSDYGGNHSGNFRRWIELVSEVLSTSFPILITLACILALLKPNSFDWAKPDFFLYGITFIMLGMGMTLTIADLRGALAMPKELLCGFFLQYSVMPLSGFFVSKLLGLPSYYAAGLILVACCPGGTASNVLTYIARGNVALSVVMTAISTMSAVVMTPLLTAKLAGQYVAVDAAGLLISTVQVVLLPVLVGALLNQFCQSFVKMVSPLMPPVAVLIATALCGTGIAQNADAILTSGRLLVLASCLLHGLGYLLGYLLSRIAKLDESSSRTISIEVGMQNSSLGLVLAAQHFGNPLTAAPCAVSSLFQSLFGSLLAVIWRYSSTNTTTTIIGRNNDKDNL</sequence>
<keyword evidence="9" id="KW-1185">Reference proteome</keyword>
<keyword evidence="5 7" id="KW-1133">Transmembrane helix</keyword>
<feature type="transmembrane region" description="Helical" evidence="7">
    <location>
        <begin position="223"/>
        <end position="245"/>
    </location>
</feature>
<feature type="transmembrane region" description="Helical" evidence="7">
    <location>
        <begin position="195"/>
        <end position="216"/>
    </location>
</feature>
<proteinExistence type="inferred from homology"/>
<comment type="caution">
    <text evidence="8">The sequence shown here is derived from an EMBL/GenBank/DDBJ whole genome shotgun (WGS) entry which is preliminary data.</text>
</comment>
<protein>
    <submittedName>
        <fullName evidence="8">Uncharacterized protein</fullName>
    </submittedName>
</protein>
<gene>
    <name evidence="8" type="ORF">MKW94_024104</name>
</gene>
<feature type="transmembrane region" description="Helical" evidence="7">
    <location>
        <begin position="291"/>
        <end position="310"/>
    </location>
</feature>
<dbReference type="Gene3D" id="1.20.1530.20">
    <property type="match status" value="1"/>
</dbReference>